<reference evidence="3 4" key="1">
    <citation type="submission" date="2017-04" db="EMBL/GenBank/DDBJ databases">
        <title>High diversity of culturable Acinetobacter species in natural soil and water ecosystems.</title>
        <authorList>
            <person name="Nemec A."/>
            <person name="Radolfova-Krizova L."/>
        </authorList>
    </citation>
    <scope>NUCLEOTIDE SEQUENCE [LARGE SCALE GENOMIC DNA]</scope>
    <source>
        <strain evidence="3 4">ANC 4999</strain>
    </source>
</reference>
<protein>
    <submittedName>
        <fullName evidence="3">Pilus assembly protein PilY</fullName>
    </submittedName>
</protein>
<proteinExistence type="predicted"/>
<feature type="region of interest" description="Disordered" evidence="1">
    <location>
        <begin position="735"/>
        <end position="766"/>
    </location>
</feature>
<dbReference type="Pfam" id="PF13519">
    <property type="entry name" value="VWA_2"/>
    <property type="match status" value="1"/>
</dbReference>
<dbReference type="SUPFAM" id="SSF53300">
    <property type="entry name" value="vWA-like"/>
    <property type="match status" value="1"/>
</dbReference>
<evidence type="ECO:0000259" key="2">
    <source>
        <dbReference type="PROSITE" id="PS50234"/>
    </source>
</evidence>
<gene>
    <name evidence="3" type="ORF">B9T28_00415</name>
</gene>
<feature type="compositionally biased region" description="Polar residues" evidence="1">
    <location>
        <begin position="753"/>
        <end position="766"/>
    </location>
</feature>
<organism evidence="3 4">
    <name type="scientific">Acinetobacter silvestris</name>
    <dbReference type="NCBI Taxonomy" id="1977882"/>
    <lineage>
        <taxon>Bacteria</taxon>
        <taxon>Pseudomonadati</taxon>
        <taxon>Pseudomonadota</taxon>
        <taxon>Gammaproteobacteria</taxon>
        <taxon>Moraxellales</taxon>
        <taxon>Moraxellaceae</taxon>
        <taxon>Acinetobacter</taxon>
    </lineage>
</organism>
<evidence type="ECO:0000256" key="1">
    <source>
        <dbReference type="SAM" id="MobiDB-lite"/>
    </source>
</evidence>
<keyword evidence="4" id="KW-1185">Reference proteome</keyword>
<name>A0A1Y3CKQ1_9GAMM</name>
<dbReference type="InterPro" id="IPR036465">
    <property type="entry name" value="vWFA_dom_sf"/>
</dbReference>
<evidence type="ECO:0000313" key="3">
    <source>
        <dbReference type="EMBL" id="OTG67690.1"/>
    </source>
</evidence>
<feature type="domain" description="VWFA" evidence="2">
    <location>
        <begin position="55"/>
        <end position="187"/>
    </location>
</feature>
<dbReference type="EMBL" id="NEGB01000001">
    <property type="protein sequence ID" value="OTG67690.1"/>
    <property type="molecule type" value="Genomic_DNA"/>
</dbReference>
<dbReference type="STRING" id="1977882.B9T28_00415"/>
<sequence length="1263" mass="133819">MKKQKNRFVLETKMTQLSRGISFVSAFVGTTLIASSVVQASDLQIYANPTAGKKTIVMMLDTSGSMGGGDSGQTGSRITRLKNGMNAFLDSNNPTLKDVRVGLGHYSVGGDGKTARILVEAKTLDEVGSAQRVKLKDAVKNLTASGGTPTAHAYAEAAAYLMGTTTLRKYEYNVGNSVVPVYFYASGDWYVCDTIQGDKCSSWTASSTPPAAELGTNSKSCTVIMNGKNSKGTCYSKTGAFTLNPPVNSGFYASDSSVKNSYNYISPLPAPADRVTCDGQGVYVLSDGEANGSSASEANALMSTTLSNNGAGFSCPTTGGLVSGTDAAWNCMGEYAKKLFDKNSNPAGISIQTAFVGFGSDFNTLTDTHVQQACKLSSRTQPDRTGDDACSPGQNGSLALTYPGYGNGGFFKTQSQQGVTDSVIAFINNLGKAPLEPLTTGAISVPVDNLNPSGLQPYGYLRGLEPNPQGTDLAWAGNLKKYQVIQKGANAGAFAAADGATLVYDKQGGFNTGTKDLWNNSSVYSGNNYNDGGIIRLGGAYSKVPMPILGQAEDLKIKPPQYAYAANANAVRNLFTDVNANDAANLTNAGNNTSLLKVPGGTIPTSGAAAYVLSQFKSQTTLKDFPVLTKIKLLNYLGFSIPYDETATKLPDTLEIPKAPHLAMGGSIHSLPVQLTYSGTLDETGTLTNTRNQSVLYGTMDGGLHIADSQTGQEQMVFVPAELLRSKLGSKALIKGQTDDNSPVSGTDGAWISDSTYKTQRGSSSAETSTVKALTMNIYGGMRMGGGSYYGLDVLNPASPKLLFRLGADVTGFSRMGQSWSKPVLANVRYQGKNRRVMIVGGGYDQCYENPRFALNTKVSDTDFPDTTCNSKTQAQGNAVYMVDATTGELIWSTTYSANSADGDKKYLLHSIVSRIGAIDRDGDGLIDNLYFGDLGGQVFRADFDNYQTQTGSSYSNFGVRVARIANLASNDTTNNKWDYTGSKAPRFYEAPTLTIHDEGANTFLVVGLASGNRSTPLDVVPTVGREKLLPTTALNDRSVNNVYGLIDRDFINPALMKSTASLKTVAITLDKLQQNPQLLTGLVANKFFGSSSSIKEGWYRSLSSMSTGAERGGTAFRVAGGMKAYEEPFAITGNLIIPVYDPQGTGIADQDPCKPRIVGETDRQKYCLPFGACLKSDGTVDSGPGGRESKTGFQTKTTDCPPGVAECNSDPIGSGIRGLALAPIAGPGACSDKTLTGNEKGTGKWSCQQIINPTRWYDKWIK</sequence>
<dbReference type="PROSITE" id="PS50234">
    <property type="entry name" value="VWFA"/>
    <property type="match status" value="1"/>
</dbReference>
<dbReference type="InterPro" id="IPR002035">
    <property type="entry name" value="VWF_A"/>
</dbReference>
<dbReference type="Gene3D" id="3.40.50.410">
    <property type="entry name" value="von Willebrand factor, type A domain"/>
    <property type="match status" value="1"/>
</dbReference>
<accession>A0A1Y3CKQ1</accession>
<evidence type="ECO:0000313" key="4">
    <source>
        <dbReference type="Proteomes" id="UP000242765"/>
    </source>
</evidence>
<comment type="caution">
    <text evidence="3">The sequence shown here is derived from an EMBL/GenBank/DDBJ whole genome shotgun (WGS) entry which is preliminary data.</text>
</comment>
<dbReference type="OrthoDB" id="7156875at2"/>
<dbReference type="Proteomes" id="UP000242765">
    <property type="component" value="Unassembled WGS sequence"/>
</dbReference>
<dbReference type="AlphaFoldDB" id="A0A1Y3CKQ1"/>